<dbReference type="OMA" id="MSHRDIF"/>
<dbReference type="SUPFAM" id="SSF48452">
    <property type="entry name" value="TPR-like"/>
    <property type="match status" value="1"/>
</dbReference>
<dbReference type="InterPro" id="IPR002885">
    <property type="entry name" value="PPR_rpt"/>
</dbReference>
<dbReference type="FunFam" id="1.25.40.10:FF:000380">
    <property type="entry name" value="Pentatricopeptide repeat-containing protein, chloroplastic"/>
    <property type="match status" value="1"/>
</dbReference>
<feature type="repeat" description="PPR" evidence="3">
    <location>
        <begin position="337"/>
        <end position="371"/>
    </location>
</feature>
<accession>A0AA38C4I5</accession>
<dbReference type="Gene3D" id="1.25.40.10">
    <property type="entry name" value="Tetratricopeptide repeat domain"/>
    <property type="match status" value="3"/>
</dbReference>
<evidence type="ECO:0000256" key="3">
    <source>
        <dbReference type="PROSITE-ProRule" id="PRU00708"/>
    </source>
</evidence>
<dbReference type="PANTHER" id="PTHR47926">
    <property type="entry name" value="PENTATRICOPEPTIDE REPEAT-CONTAINING PROTEIN"/>
    <property type="match status" value="1"/>
</dbReference>
<dbReference type="Proteomes" id="UP000824469">
    <property type="component" value="Unassembled WGS sequence"/>
</dbReference>
<dbReference type="Pfam" id="PF12854">
    <property type="entry name" value="PPR_1"/>
    <property type="match status" value="1"/>
</dbReference>
<evidence type="ECO:0008006" key="6">
    <source>
        <dbReference type="Google" id="ProtNLM"/>
    </source>
</evidence>
<feature type="repeat" description="PPR" evidence="3">
    <location>
        <begin position="205"/>
        <end position="235"/>
    </location>
</feature>
<sequence>MSSTAHLNQNLRALCRNGGLKEAIHILLTAHNSSVDSSTYYDLLQACIDKKALNEGKQIHSHINDRDFTFATHTFLQNKLINMYDKCGSLPDARNIFDSMTEPNVFSWNMIMSAYRRHGFSHQAFTLFYQMQRTAVHPDQFTFSSILPVCTNAGSLKHGLQIHGKIIRCEFQFHDIVTNTLIVMYANCGKIEKARELFDKMHNANVVSWNAIITGYAQNGVLDEALKLFEVIPQKNVVSWTAVIAGYAQNGLVEKALKISKQMQLAGVKPDSSTFASILPACGKMGALEQGMEIHQKVIESGLLSHVVVMTALIDMYAKCGNIQKAHKLFEGIPQRNVVSWTAIISGYAQNGLVEKALDIFNQMQLAGAEPNSSTFVGILPACAKMGALEQGMYDASTNN</sequence>
<gene>
    <name evidence="4" type="ORF">KI387_041320</name>
</gene>
<dbReference type="EMBL" id="JAHRHJ020001098">
    <property type="protein sequence ID" value="KAH9293477.1"/>
    <property type="molecule type" value="Genomic_DNA"/>
</dbReference>
<dbReference type="GO" id="GO:0003723">
    <property type="term" value="F:RNA binding"/>
    <property type="evidence" value="ECO:0007669"/>
    <property type="project" value="InterPro"/>
</dbReference>
<dbReference type="PANTHER" id="PTHR47926:SF347">
    <property type="entry name" value="PENTATRICOPEPTIDE REPEAT-CONTAINING PROTEIN"/>
    <property type="match status" value="1"/>
</dbReference>
<dbReference type="FunFam" id="1.25.40.10:FF:000348">
    <property type="entry name" value="Pentatricopeptide repeat-containing protein chloroplastic"/>
    <property type="match status" value="1"/>
</dbReference>
<evidence type="ECO:0000313" key="5">
    <source>
        <dbReference type="Proteomes" id="UP000824469"/>
    </source>
</evidence>
<dbReference type="FunFam" id="1.25.40.10:FF:000333">
    <property type="entry name" value="Pentatricopeptide repeat-containing protein"/>
    <property type="match status" value="1"/>
</dbReference>
<name>A0AA38C4I5_TAXCH</name>
<keyword evidence="2" id="KW-0677">Repeat</keyword>
<reference evidence="4 5" key="1">
    <citation type="journal article" date="2021" name="Nat. Plants">
        <title>The Taxus genome provides insights into paclitaxel biosynthesis.</title>
        <authorList>
            <person name="Xiong X."/>
            <person name="Gou J."/>
            <person name="Liao Q."/>
            <person name="Li Y."/>
            <person name="Zhou Q."/>
            <person name="Bi G."/>
            <person name="Li C."/>
            <person name="Du R."/>
            <person name="Wang X."/>
            <person name="Sun T."/>
            <person name="Guo L."/>
            <person name="Liang H."/>
            <person name="Lu P."/>
            <person name="Wu Y."/>
            <person name="Zhang Z."/>
            <person name="Ro D.K."/>
            <person name="Shang Y."/>
            <person name="Huang S."/>
            <person name="Yan J."/>
        </authorList>
    </citation>
    <scope>NUCLEOTIDE SEQUENCE [LARGE SCALE GENOMIC DNA]</scope>
    <source>
        <strain evidence="4">Ta-2019</strain>
    </source>
</reference>
<dbReference type="AlphaFoldDB" id="A0AA38C4I5"/>
<evidence type="ECO:0000256" key="1">
    <source>
        <dbReference type="ARBA" id="ARBA00006643"/>
    </source>
</evidence>
<comment type="similarity">
    <text evidence="1">Belongs to the PPR family. PCMP-H subfamily.</text>
</comment>
<feature type="repeat" description="PPR" evidence="3">
    <location>
        <begin position="271"/>
        <end position="305"/>
    </location>
</feature>
<dbReference type="Pfam" id="PF13041">
    <property type="entry name" value="PPR_2"/>
    <property type="match status" value="3"/>
</dbReference>
<dbReference type="GO" id="GO:0009451">
    <property type="term" value="P:RNA modification"/>
    <property type="evidence" value="ECO:0007669"/>
    <property type="project" value="InterPro"/>
</dbReference>
<evidence type="ECO:0000256" key="2">
    <source>
        <dbReference type="ARBA" id="ARBA00022737"/>
    </source>
</evidence>
<organism evidence="4 5">
    <name type="scientific">Taxus chinensis</name>
    <name type="common">Chinese yew</name>
    <name type="synonym">Taxus wallichiana var. chinensis</name>
    <dbReference type="NCBI Taxonomy" id="29808"/>
    <lineage>
        <taxon>Eukaryota</taxon>
        <taxon>Viridiplantae</taxon>
        <taxon>Streptophyta</taxon>
        <taxon>Embryophyta</taxon>
        <taxon>Tracheophyta</taxon>
        <taxon>Spermatophyta</taxon>
        <taxon>Pinopsida</taxon>
        <taxon>Pinidae</taxon>
        <taxon>Conifers II</taxon>
        <taxon>Cupressales</taxon>
        <taxon>Taxaceae</taxon>
        <taxon>Taxus</taxon>
    </lineage>
</organism>
<dbReference type="PROSITE" id="PS51375">
    <property type="entry name" value="PPR"/>
    <property type="match status" value="5"/>
</dbReference>
<dbReference type="InterPro" id="IPR011990">
    <property type="entry name" value="TPR-like_helical_dom_sf"/>
</dbReference>
<dbReference type="InterPro" id="IPR046960">
    <property type="entry name" value="PPR_At4g14850-like_plant"/>
</dbReference>
<feature type="repeat" description="PPR" evidence="3">
    <location>
        <begin position="104"/>
        <end position="138"/>
    </location>
</feature>
<proteinExistence type="inferred from homology"/>
<protein>
    <recommendedName>
        <fullName evidence="6">Pentatricopeptide repeat-containing protein</fullName>
    </recommendedName>
</protein>
<dbReference type="NCBIfam" id="TIGR00756">
    <property type="entry name" value="PPR"/>
    <property type="match status" value="6"/>
</dbReference>
<comment type="caution">
    <text evidence="4">The sequence shown here is derived from an EMBL/GenBank/DDBJ whole genome shotgun (WGS) entry which is preliminary data.</text>
</comment>
<keyword evidence="5" id="KW-1185">Reference proteome</keyword>
<feature type="repeat" description="PPR" evidence="3">
    <location>
        <begin position="236"/>
        <end position="270"/>
    </location>
</feature>
<evidence type="ECO:0000313" key="4">
    <source>
        <dbReference type="EMBL" id="KAH9293477.1"/>
    </source>
</evidence>